<dbReference type="Pfam" id="PF02771">
    <property type="entry name" value="Acyl-CoA_dh_N"/>
    <property type="match status" value="1"/>
</dbReference>
<dbReference type="InterPro" id="IPR013786">
    <property type="entry name" value="AcylCoA_DH/ox_N"/>
</dbReference>
<dbReference type="InterPro" id="IPR009100">
    <property type="entry name" value="AcylCoA_DH/oxidase_NM_dom_sf"/>
</dbReference>
<dbReference type="InterPro" id="IPR037069">
    <property type="entry name" value="AcylCoA_DH/ox_N_sf"/>
</dbReference>
<dbReference type="Proteomes" id="UP001549320">
    <property type="component" value="Unassembled WGS sequence"/>
</dbReference>
<proteinExistence type="predicted"/>
<dbReference type="PANTHER" id="PTHR43884">
    <property type="entry name" value="ACYL-COA DEHYDROGENASE"/>
    <property type="match status" value="1"/>
</dbReference>
<feature type="domain" description="Acyl-CoA dehydrogenase C-terminal" evidence="3">
    <location>
        <begin position="242"/>
        <end position="375"/>
    </location>
</feature>
<keyword evidence="5" id="KW-1185">Reference proteome</keyword>
<sequence length="400" mass="44488">MPQPEAAIQPAERLENEAAVIETVERLAERFRSGAVERDRERCLPHQEIAELKQAGVFAITVPRQYGGLGASARTVGEVFRILSKADPSIGQIPQNHFCFLPTFSFGTPEQADFFYQRILAGDSIGNAHSENSRKRAGTYEHDLRKVDGGWTVTGKKFYSTGAAFAQWIPFIGYDDQNRQLMFFVDAKAPGVKLVNDWSGMGQRTTASGTTLFENVFIPDFHVFPYYLAGDATRPTRLLAALIHSAIDLGIAEEALDDLRHYILNQNRPWIDNPHEHHAQEPFIIQAFGDVSHDVRTAARLLQGAADDIDRAWADGSKDAALHAGLATADARIACGNAALKVSDQLFALTGARSTLAEYDLDRHWRNARTHTLHDPLRWKLFHLGNYYLNGVEPGPRSLI</sequence>
<dbReference type="NCBIfam" id="TIGR04022">
    <property type="entry name" value="sulfur_SfnB"/>
    <property type="match status" value="1"/>
</dbReference>
<protein>
    <submittedName>
        <fullName evidence="4">SfnB family sulfur acquisition oxidoreductase</fullName>
    </submittedName>
</protein>
<dbReference type="RefSeq" id="WP_354446177.1">
    <property type="nucleotide sequence ID" value="NZ_JBEPSH010000007.1"/>
</dbReference>
<evidence type="ECO:0000313" key="5">
    <source>
        <dbReference type="Proteomes" id="UP001549320"/>
    </source>
</evidence>
<dbReference type="InterPro" id="IPR036250">
    <property type="entry name" value="AcylCo_DH-like_C"/>
</dbReference>
<name>A0ABV2QCE8_9BURK</name>
<dbReference type="Gene3D" id="1.10.540.10">
    <property type="entry name" value="Acyl-CoA dehydrogenase/oxidase, N-terminal domain"/>
    <property type="match status" value="1"/>
</dbReference>
<dbReference type="Gene3D" id="2.40.110.10">
    <property type="entry name" value="Butyryl-CoA Dehydrogenase, subunit A, domain 2"/>
    <property type="match status" value="1"/>
</dbReference>
<feature type="domain" description="Acyl-CoA dehydrogenase/oxidase N-terminal" evidence="2">
    <location>
        <begin position="16"/>
        <end position="123"/>
    </location>
</feature>
<evidence type="ECO:0000259" key="2">
    <source>
        <dbReference type="Pfam" id="PF02771"/>
    </source>
</evidence>
<dbReference type="InterPro" id="IPR013107">
    <property type="entry name" value="Acyl-CoA_DH_C"/>
</dbReference>
<dbReference type="InterPro" id="IPR023922">
    <property type="entry name" value="S04_starv_induced_SfnB"/>
</dbReference>
<dbReference type="SUPFAM" id="SSF47203">
    <property type="entry name" value="Acyl-CoA dehydrogenase C-terminal domain-like"/>
    <property type="match status" value="1"/>
</dbReference>
<dbReference type="SUPFAM" id="SSF56645">
    <property type="entry name" value="Acyl-CoA dehydrogenase NM domain-like"/>
    <property type="match status" value="1"/>
</dbReference>
<keyword evidence="1" id="KW-0560">Oxidoreductase</keyword>
<dbReference type="InterPro" id="IPR046373">
    <property type="entry name" value="Acyl-CoA_Oxase/DH_mid-dom_sf"/>
</dbReference>
<dbReference type="Gene3D" id="1.20.140.10">
    <property type="entry name" value="Butyryl-CoA Dehydrogenase, subunit A, domain 3"/>
    <property type="match status" value="1"/>
</dbReference>
<evidence type="ECO:0000259" key="3">
    <source>
        <dbReference type="Pfam" id="PF08028"/>
    </source>
</evidence>
<organism evidence="4 5">
    <name type="scientific">Ottowia thiooxydans</name>
    <dbReference type="NCBI Taxonomy" id="219182"/>
    <lineage>
        <taxon>Bacteria</taxon>
        <taxon>Pseudomonadati</taxon>
        <taxon>Pseudomonadota</taxon>
        <taxon>Betaproteobacteria</taxon>
        <taxon>Burkholderiales</taxon>
        <taxon>Comamonadaceae</taxon>
        <taxon>Ottowia</taxon>
    </lineage>
</organism>
<reference evidence="4 5" key="1">
    <citation type="submission" date="2024-06" db="EMBL/GenBank/DDBJ databases">
        <title>Sorghum-associated microbial communities from plants grown in Nebraska, USA.</title>
        <authorList>
            <person name="Schachtman D."/>
        </authorList>
    </citation>
    <scope>NUCLEOTIDE SEQUENCE [LARGE SCALE GENOMIC DNA]</scope>
    <source>
        <strain evidence="4 5">2709</strain>
    </source>
</reference>
<comment type="caution">
    <text evidence="4">The sequence shown here is derived from an EMBL/GenBank/DDBJ whole genome shotgun (WGS) entry which is preliminary data.</text>
</comment>
<evidence type="ECO:0000256" key="1">
    <source>
        <dbReference type="ARBA" id="ARBA00023002"/>
    </source>
</evidence>
<evidence type="ECO:0000313" key="4">
    <source>
        <dbReference type="EMBL" id="MET4578714.1"/>
    </source>
</evidence>
<gene>
    <name evidence="4" type="ORF">ABIE13_003830</name>
</gene>
<accession>A0ABV2QCE8</accession>
<dbReference type="PIRSF" id="PIRSF016578">
    <property type="entry name" value="HsaA"/>
    <property type="match status" value="1"/>
</dbReference>
<dbReference type="Pfam" id="PF08028">
    <property type="entry name" value="Acyl-CoA_dh_2"/>
    <property type="match status" value="1"/>
</dbReference>
<dbReference type="EMBL" id="JBEPSH010000007">
    <property type="protein sequence ID" value="MET4578714.1"/>
    <property type="molecule type" value="Genomic_DNA"/>
</dbReference>
<dbReference type="PANTHER" id="PTHR43884:SF12">
    <property type="entry name" value="ISOVALERYL-COA DEHYDROGENASE, MITOCHONDRIAL-RELATED"/>
    <property type="match status" value="1"/>
</dbReference>